<feature type="domain" description="N-acetyltransferase" evidence="1">
    <location>
        <begin position="11"/>
        <end position="157"/>
    </location>
</feature>
<accession>A0A0E2EE68</accession>
<protein>
    <recommendedName>
        <fullName evidence="1">N-acetyltransferase domain-containing protein</fullName>
    </recommendedName>
</protein>
<dbReference type="HOGENOM" id="CLU_111226_4_0_12"/>
<dbReference type="InterPro" id="IPR000182">
    <property type="entry name" value="GNAT_dom"/>
</dbReference>
<dbReference type="InterPro" id="IPR016181">
    <property type="entry name" value="Acyl_CoA_acyltransferase"/>
</dbReference>
<sequence>MKTNHPTPDNIEFKEVTPDNWRIINSLSIKEEQKNFAASNVTILARAFVYRKENAKVFAVYHSDKPIGLIMQRDWIDGEKIICIMDQFMIDKKSQGRGLGKAALQKWLSMIEAEKRYPCIQLCYVEGDIAAKRLYENFGFYEIGKDEDEIIMQKDMEKDL</sequence>
<dbReference type="PATRIC" id="fig|999432.5.peg.2282"/>
<dbReference type="Gene3D" id="3.40.630.30">
    <property type="match status" value="1"/>
</dbReference>
<reference evidence="2" key="1">
    <citation type="submission" date="2012-01" db="EMBL/GenBank/DDBJ databases">
        <title>The Genome Sequence of Treponema denticola H-22.</title>
        <authorList>
            <consortium name="The Broad Institute Genome Sequencing Platform"/>
            <person name="Earl A."/>
            <person name="Ward D."/>
            <person name="Feldgarden M."/>
            <person name="Gevers D."/>
            <person name="Blanton J.M."/>
            <person name="Fenno C.J."/>
            <person name="Baranova O.V."/>
            <person name="Mathney J."/>
            <person name="Dewhirst F.E."/>
            <person name="Izard J."/>
            <person name="Young S.K."/>
            <person name="Zeng Q."/>
            <person name="Gargeya S."/>
            <person name="Fitzgerald M."/>
            <person name="Haas B."/>
            <person name="Abouelleil A."/>
            <person name="Alvarado L."/>
            <person name="Arachchi H.M."/>
            <person name="Berlin A."/>
            <person name="Chapman S.B."/>
            <person name="Gearin G."/>
            <person name="Goldberg J."/>
            <person name="Griggs A."/>
            <person name="Gujja S."/>
            <person name="Hansen M."/>
            <person name="Heiman D."/>
            <person name="Howarth C."/>
            <person name="Larimer J."/>
            <person name="Lui A."/>
            <person name="MacDonald P.J.P."/>
            <person name="McCowen C."/>
            <person name="Montmayeur A."/>
            <person name="Murphy C."/>
            <person name="Neiman D."/>
            <person name="Pearson M."/>
            <person name="Priest M."/>
            <person name="Roberts A."/>
            <person name="Saif S."/>
            <person name="Shea T."/>
            <person name="Sisk P."/>
            <person name="Stolte C."/>
            <person name="Sykes S."/>
            <person name="Wortman J."/>
            <person name="Nusbaum C."/>
            <person name="Birren B."/>
        </authorList>
    </citation>
    <scope>NUCLEOTIDE SEQUENCE [LARGE SCALE GENOMIC DNA]</scope>
    <source>
        <strain evidence="2">H-22</strain>
    </source>
</reference>
<gene>
    <name evidence="2" type="ORF">HMPREF9726_02197</name>
</gene>
<dbReference type="SUPFAM" id="SSF55729">
    <property type="entry name" value="Acyl-CoA N-acyltransferases (Nat)"/>
    <property type="match status" value="1"/>
</dbReference>
<proteinExistence type="predicted"/>
<name>A0A0E2EE68_TREDN</name>
<dbReference type="PROSITE" id="PS51186">
    <property type="entry name" value="GNAT"/>
    <property type="match status" value="1"/>
</dbReference>
<dbReference type="RefSeq" id="WP_002685613.1">
    <property type="nucleotide sequence ID" value="NZ_CM001795.1"/>
</dbReference>
<dbReference type="Proteomes" id="UP000011705">
    <property type="component" value="Chromosome"/>
</dbReference>
<dbReference type="AlphaFoldDB" id="A0A0E2EE68"/>
<dbReference type="GO" id="GO:0016747">
    <property type="term" value="F:acyltransferase activity, transferring groups other than amino-acyl groups"/>
    <property type="evidence" value="ECO:0007669"/>
    <property type="project" value="InterPro"/>
</dbReference>
<comment type="caution">
    <text evidence="2">The sequence shown here is derived from an EMBL/GenBank/DDBJ whole genome shotgun (WGS) entry which is preliminary data.</text>
</comment>
<dbReference type="CDD" id="cd04301">
    <property type="entry name" value="NAT_SF"/>
    <property type="match status" value="1"/>
</dbReference>
<evidence type="ECO:0000259" key="1">
    <source>
        <dbReference type="PROSITE" id="PS51186"/>
    </source>
</evidence>
<dbReference type="EMBL" id="AGDV01000021">
    <property type="protein sequence ID" value="EMB30512.1"/>
    <property type="molecule type" value="Genomic_DNA"/>
</dbReference>
<organism evidence="2">
    <name type="scientific">Treponema denticola H-22</name>
    <dbReference type="NCBI Taxonomy" id="999432"/>
    <lineage>
        <taxon>Bacteria</taxon>
        <taxon>Pseudomonadati</taxon>
        <taxon>Spirochaetota</taxon>
        <taxon>Spirochaetia</taxon>
        <taxon>Spirochaetales</taxon>
        <taxon>Treponemataceae</taxon>
        <taxon>Treponema</taxon>
    </lineage>
</organism>
<dbReference type="Pfam" id="PF13508">
    <property type="entry name" value="Acetyltransf_7"/>
    <property type="match status" value="1"/>
</dbReference>
<evidence type="ECO:0000313" key="2">
    <source>
        <dbReference type="EMBL" id="EMB30512.1"/>
    </source>
</evidence>